<evidence type="ECO:0000313" key="2">
    <source>
        <dbReference type="Proteomes" id="UP001519863"/>
    </source>
</evidence>
<dbReference type="Proteomes" id="UP001519863">
    <property type="component" value="Unassembled WGS sequence"/>
</dbReference>
<reference evidence="1 2" key="1">
    <citation type="journal article" date="2013" name="Antonie Van Leeuwenhoek">
        <title>Actinoplanes hulinensis sp. nov., a novel actinomycete isolated from soybean root (Glycine max (L.) Merr).</title>
        <authorList>
            <person name="Shen Y."/>
            <person name="Liu C."/>
            <person name="Wang X."/>
            <person name="Zhao J."/>
            <person name="Jia F."/>
            <person name="Zhang Y."/>
            <person name="Wang L."/>
            <person name="Yang D."/>
            <person name="Xiang W."/>
        </authorList>
    </citation>
    <scope>NUCLEOTIDE SEQUENCE [LARGE SCALE GENOMIC DNA]</scope>
    <source>
        <strain evidence="1 2">NEAU-M9</strain>
    </source>
</reference>
<name>A0ABS7AUT2_9ACTN</name>
<proteinExistence type="predicted"/>
<comment type="caution">
    <text evidence="1">The sequence shown here is derived from an EMBL/GenBank/DDBJ whole genome shotgun (WGS) entry which is preliminary data.</text>
</comment>
<evidence type="ECO:0000313" key="1">
    <source>
        <dbReference type="EMBL" id="MBW6432538.1"/>
    </source>
</evidence>
<gene>
    <name evidence="1" type="ORF">KZ829_02120</name>
</gene>
<protein>
    <submittedName>
        <fullName evidence="1">Uncharacterized protein</fullName>
    </submittedName>
</protein>
<keyword evidence="2" id="KW-1185">Reference proteome</keyword>
<dbReference type="EMBL" id="JAHXZI010000001">
    <property type="protein sequence ID" value="MBW6432538.1"/>
    <property type="molecule type" value="Genomic_DNA"/>
</dbReference>
<sequence>MIQARITDRAVLAARSPSELAMYLRAKAWAIRERDRGGIIWVKVIGSDEFEVLQPHDSALRDYPSRVRDLLSVLASAEDRSELDVLADITDVSMDVHSIRTFPADHGPGLIGLDDGVQAYESLRSLVVAAAYAVSSEQPRAVQPARKPAEVLRFLREVAIGAPVEGSFVLSVHTPIPPRLSGQPSLFDDDVSDALEPAEPFERRVSLKLYDAVRAANDAANDALISSNGLDAFTDAVPRGISANLCEALVGLGGEAGHPFELTMRLAIARPLRARALLEPIRFRRDHLPVLASAAQELRERVADEGVLIVGNVVRLHREGVGSGEISVAGTIEGEDRLRRVWMPLGDGDYTQATRAHQEMRSVTVRGDLVRRGTRLYLTNPSAFQVVADRDE</sequence>
<dbReference type="RefSeq" id="WP_220142160.1">
    <property type="nucleotide sequence ID" value="NZ_JAHXZI010000001.1"/>
</dbReference>
<accession>A0ABS7AUT2</accession>
<organism evidence="1 2">
    <name type="scientific">Actinoplanes hulinensis</name>
    <dbReference type="NCBI Taxonomy" id="1144547"/>
    <lineage>
        <taxon>Bacteria</taxon>
        <taxon>Bacillati</taxon>
        <taxon>Actinomycetota</taxon>
        <taxon>Actinomycetes</taxon>
        <taxon>Micromonosporales</taxon>
        <taxon>Micromonosporaceae</taxon>
        <taxon>Actinoplanes</taxon>
    </lineage>
</organism>